<dbReference type="GO" id="GO:0004713">
    <property type="term" value="F:protein tyrosine kinase activity"/>
    <property type="evidence" value="ECO:0007669"/>
    <property type="project" value="TreeGrafter"/>
</dbReference>
<evidence type="ECO:0000313" key="2">
    <source>
        <dbReference type="Proteomes" id="UP000245283"/>
    </source>
</evidence>
<dbReference type="PANTHER" id="PTHR43434">
    <property type="entry name" value="PHOSPHOGLYCOLATE PHOSPHATASE"/>
    <property type="match status" value="1"/>
</dbReference>
<dbReference type="PANTHER" id="PTHR43434:SF20">
    <property type="entry name" value="5'-NUCLEOTIDASE"/>
    <property type="match status" value="1"/>
</dbReference>
<sequence>MKPVLFDFDGTLADSAPVITDSYIHTLRQEQGRDYPPEFFRQFIGPPLEDSFAAMGADDVHRYVRTYRAHYREHMYETLLFPGIKQMVATLAQAGVPMAIATSKRTDYASMLADRLGVGQYMKVVCGSYDGDPRAQKQHRVEDALSELGRQGYDTAGAIMVGDRIHDLEGANANGIATILVAWGAGGPDEWSLAWRVAHSVDELEDMLLDEVGVRRRR</sequence>
<proteinExistence type="predicted"/>
<reference evidence="2" key="1">
    <citation type="submission" date="2018-05" db="EMBL/GenBank/DDBJ databases">
        <authorList>
            <person name="Li Y."/>
        </authorList>
    </citation>
    <scope>NUCLEOTIDE SEQUENCE [LARGE SCALE GENOMIC DNA]</scope>
    <source>
        <strain evidence="2">sk1b4</strain>
    </source>
</reference>
<dbReference type="GO" id="GO:0005829">
    <property type="term" value="C:cytosol"/>
    <property type="evidence" value="ECO:0007669"/>
    <property type="project" value="TreeGrafter"/>
</dbReference>
<dbReference type="InterPro" id="IPR036412">
    <property type="entry name" value="HAD-like_sf"/>
</dbReference>
<dbReference type="InterPro" id="IPR023198">
    <property type="entry name" value="PGP-like_dom2"/>
</dbReference>
<dbReference type="InterPro" id="IPR023214">
    <property type="entry name" value="HAD_sf"/>
</dbReference>
<dbReference type="AlphaFoldDB" id="A0A2V1K8M2"/>
<dbReference type="EMBL" id="QETB01000005">
    <property type="protein sequence ID" value="PWF25847.1"/>
    <property type="molecule type" value="Genomic_DNA"/>
</dbReference>
<dbReference type="Pfam" id="PF13419">
    <property type="entry name" value="HAD_2"/>
    <property type="match status" value="1"/>
</dbReference>
<dbReference type="RefSeq" id="WP_109094336.1">
    <property type="nucleotide sequence ID" value="NZ_QETB01000005.1"/>
</dbReference>
<gene>
    <name evidence="1" type="ORF">DD236_10480</name>
</gene>
<dbReference type="InterPro" id="IPR041492">
    <property type="entry name" value="HAD_2"/>
</dbReference>
<name>A0A2V1K8M2_9ACTO</name>
<accession>A0A2V1K8M2</accession>
<dbReference type="SFLD" id="SFLDS00003">
    <property type="entry name" value="Haloacid_Dehalogenase"/>
    <property type="match status" value="1"/>
</dbReference>
<dbReference type="SFLD" id="SFLDG01129">
    <property type="entry name" value="C1.5:_HAD__Beta-PGM__Phosphata"/>
    <property type="match status" value="1"/>
</dbReference>
<comment type="caution">
    <text evidence="1">The sequence shown here is derived from an EMBL/GenBank/DDBJ whole genome shotgun (WGS) entry which is preliminary data.</text>
</comment>
<dbReference type="SUPFAM" id="SSF56784">
    <property type="entry name" value="HAD-like"/>
    <property type="match status" value="1"/>
</dbReference>
<dbReference type="Gene3D" id="3.40.50.1000">
    <property type="entry name" value="HAD superfamily/HAD-like"/>
    <property type="match status" value="1"/>
</dbReference>
<dbReference type="InterPro" id="IPR050155">
    <property type="entry name" value="HAD-like_hydrolase_sf"/>
</dbReference>
<dbReference type="Gene3D" id="1.10.150.240">
    <property type="entry name" value="Putative phosphatase, domain 2"/>
    <property type="match status" value="1"/>
</dbReference>
<organism evidence="1 2">
    <name type="scientific">Ancrocorticia populi</name>
    <dbReference type="NCBI Taxonomy" id="2175228"/>
    <lineage>
        <taxon>Bacteria</taxon>
        <taxon>Bacillati</taxon>
        <taxon>Actinomycetota</taxon>
        <taxon>Actinomycetes</taxon>
        <taxon>Actinomycetales</taxon>
        <taxon>Actinomycetaceae</taxon>
        <taxon>Ancrocorticia</taxon>
    </lineage>
</organism>
<dbReference type="OrthoDB" id="9776368at2"/>
<protein>
    <submittedName>
        <fullName evidence="1">HAD family hydrolase</fullName>
    </submittedName>
</protein>
<dbReference type="Proteomes" id="UP000245283">
    <property type="component" value="Unassembled WGS sequence"/>
</dbReference>
<keyword evidence="1" id="KW-0378">Hydrolase</keyword>
<evidence type="ECO:0000313" key="1">
    <source>
        <dbReference type="EMBL" id="PWF25847.1"/>
    </source>
</evidence>
<dbReference type="GO" id="GO:0016787">
    <property type="term" value="F:hydrolase activity"/>
    <property type="evidence" value="ECO:0007669"/>
    <property type="project" value="UniProtKB-KW"/>
</dbReference>
<keyword evidence="2" id="KW-1185">Reference proteome</keyword>